<evidence type="ECO:0000256" key="2">
    <source>
        <dbReference type="ARBA" id="ARBA00022741"/>
    </source>
</evidence>
<dbReference type="SUPFAM" id="SSF89028">
    <property type="entry name" value="Cobalamin adenosyltransferase-like"/>
    <property type="match status" value="1"/>
</dbReference>
<feature type="domain" description="Cobalamin adenosyltransferase-like" evidence="4">
    <location>
        <begin position="41"/>
        <end position="205"/>
    </location>
</feature>
<dbReference type="NCBIfam" id="TIGR00636">
    <property type="entry name" value="PduO_Nterm"/>
    <property type="match status" value="1"/>
</dbReference>
<gene>
    <name evidence="5" type="ORF">EZS27_015266</name>
</gene>
<dbReference type="InterPro" id="IPR029499">
    <property type="entry name" value="PduO-typ"/>
</dbReference>
<protein>
    <submittedName>
        <fullName evidence="5">Cob(I)yrinic acid a c-diamide adenosyltransferase</fullName>
        <ecNumber evidence="5">2.5.1.17</ecNumber>
    </submittedName>
</protein>
<proteinExistence type="predicted"/>
<dbReference type="GO" id="GO:0008817">
    <property type="term" value="F:corrinoid adenosyltransferase activity"/>
    <property type="evidence" value="ECO:0007669"/>
    <property type="project" value="UniProtKB-EC"/>
</dbReference>
<name>A0A5J4RS88_9ZZZZ</name>
<dbReference type="EMBL" id="SNRY01000778">
    <property type="protein sequence ID" value="KAA6336584.1"/>
    <property type="molecule type" value="Genomic_DNA"/>
</dbReference>
<dbReference type="AlphaFoldDB" id="A0A5J4RS88"/>
<evidence type="ECO:0000256" key="3">
    <source>
        <dbReference type="ARBA" id="ARBA00022840"/>
    </source>
</evidence>
<evidence type="ECO:0000313" key="5">
    <source>
        <dbReference type="EMBL" id="KAA6336584.1"/>
    </source>
</evidence>
<keyword evidence="1 5" id="KW-0808">Transferase</keyword>
<dbReference type="InterPro" id="IPR016030">
    <property type="entry name" value="CblAdoTrfase-like"/>
</dbReference>
<dbReference type="EC" id="2.5.1.17" evidence="5"/>
<reference evidence="5" key="1">
    <citation type="submission" date="2019-03" db="EMBL/GenBank/DDBJ databases">
        <title>Single cell metagenomics reveals metabolic interactions within the superorganism composed of flagellate Streblomastix strix and complex community of Bacteroidetes bacteria on its surface.</title>
        <authorList>
            <person name="Treitli S.C."/>
            <person name="Kolisko M."/>
            <person name="Husnik F."/>
            <person name="Keeling P."/>
            <person name="Hampl V."/>
        </authorList>
    </citation>
    <scope>NUCLEOTIDE SEQUENCE</scope>
    <source>
        <strain evidence="5">STM</strain>
    </source>
</reference>
<dbReference type="PANTHER" id="PTHR12213">
    <property type="entry name" value="CORRINOID ADENOSYLTRANSFERASE"/>
    <property type="match status" value="1"/>
</dbReference>
<evidence type="ECO:0000256" key="1">
    <source>
        <dbReference type="ARBA" id="ARBA00022679"/>
    </source>
</evidence>
<dbReference type="PANTHER" id="PTHR12213:SF0">
    <property type="entry name" value="CORRINOID ADENOSYLTRANSFERASE MMAB"/>
    <property type="match status" value="1"/>
</dbReference>
<dbReference type="GO" id="GO:0005524">
    <property type="term" value="F:ATP binding"/>
    <property type="evidence" value="ECO:0007669"/>
    <property type="project" value="UniProtKB-KW"/>
</dbReference>
<sequence length="226" mass="26082">MAYSVTALLYGFKNFYKDIKSVGVIFNFVVSMYSNNNSMKIYTRGGDKGMTGIYGGQRVDKDDIRIEANGCLDELSSMLGVVRAYLPEEHDWQQILFKIQSELMVVMSQVATPSEIRKDNPNTLNEDIVAYCEEQINTLTSLMGESNYFILPGGNLISSHLHLARTIVRRSERRLWSLHKKDELPQIILQFINRLSDLLFTMARFEMHQQGGMEEKWKGFLYKRET</sequence>
<organism evidence="5">
    <name type="scientific">termite gut metagenome</name>
    <dbReference type="NCBI Taxonomy" id="433724"/>
    <lineage>
        <taxon>unclassified sequences</taxon>
        <taxon>metagenomes</taxon>
        <taxon>organismal metagenomes</taxon>
    </lineage>
</organism>
<evidence type="ECO:0000259" key="4">
    <source>
        <dbReference type="Pfam" id="PF01923"/>
    </source>
</evidence>
<accession>A0A5J4RS88</accession>
<dbReference type="InterPro" id="IPR036451">
    <property type="entry name" value="CblAdoTrfase-like_sf"/>
</dbReference>
<keyword evidence="2" id="KW-0547">Nucleotide-binding</keyword>
<comment type="caution">
    <text evidence="5">The sequence shown here is derived from an EMBL/GenBank/DDBJ whole genome shotgun (WGS) entry which is preliminary data.</text>
</comment>
<dbReference type="Gene3D" id="1.20.1200.10">
    <property type="entry name" value="Cobalamin adenosyltransferase-like"/>
    <property type="match status" value="1"/>
</dbReference>
<dbReference type="Pfam" id="PF01923">
    <property type="entry name" value="Cob_adeno_trans"/>
    <property type="match status" value="1"/>
</dbReference>
<keyword evidence="3" id="KW-0067">ATP-binding</keyword>